<dbReference type="NCBIfam" id="TIGR00786">
    <property type="entry name" value="dctM"/>
    <property type="match status" value="1"/>
</dbReference>
<feature type="transmembrane region" description="Helical" evidence="7">
    <location>
        <begin position="6"/>
        <end position="33"/>
    </location>
</feature>
<dbReference type="Pfam" id="PF06808">
    <property type="entry name" value="DctM"/>
    <property type="match status" value="1"/>
</dbReference>
<keyword evidence="4 7" id="KW-0812">Transmembrane</keyword>
<sequence>MLTLMFILWFALLLLGFHVGYSLIFISLFYFFLSGTPQLIGFALEQMVEGVNDFILLAVPFFVLTGNLMNGGGITERIFTFAKTLVGHLQGGMAHVNIFASLIFSGMSGSALADAGGLGQLEIKSMRDEGYDDGFAGGVTAASCIIGPLVPPSTSLIIYAVVADQSIERLFIAGFIPGVLTALTLMIMSSVLARRRNYPRGERASVAEIWASYKRAFFALLTPVIILAGIFSGVFTPTEAAIAAATYSLFIGALVYRELTWNKLFHIILDSVKTTGTIFLLVLGVSLFGWIIAREQMPLRVAQAFLAFSDNPIILLLSINILLLVLGAIIDALPLLIILVPVLLPTVLAAGVDPIHFGIIVVFNLMIGILTPPMGTALFVVSRVGNIPFHVLTRGVLPFLVPLGITLLLLVFFPQISLFLPGLLR</sequence>
<feature type="transmembrane region" description="Helical" evidence="7">
    <location>
        <begin position="94"/>
        <end position="113"/>
    </location>
</feature>
<accession>A0A1N6WMY0</accession>
<keyword evidence="3" id="KW-0997">Cell inner membrane</keyword>
<evidence type="ECO:0000256" key="1">
    <source>
        <dbReference type="ARBA" id="ARBA00004429"/>
    </source>
</evidence>
<feature type="transmembrane region" description="Helical" evidence="7">
    <location>
        <begin position="241"/>
        <end position="259"/>
    </location>
</feature>
<feature type="transmembrane region" description="Helical" evidence="7">
    <location>
        <begin position="216"/>
        <end position="235"/>
    </location>
</feature>
<evidence type="ECO:0000256" key="3">
    <source>
        <dbReference type="ARBA" id="ARBA00022519"/>
    </source>
</evidence>
<evidence type="ECO:0000256" key="4">
    <source>
        <dbReference type="ARBA" id="ARBA00022692"/>
    </source>
</evidence>
<dbReference type="STRING" id="159291.SAMN05920897_11812"/>
<evidence type="ECO:0000313" key="10">
    <source>
        <dbReference type="Proteomes" id="UP000186400"/>
    </source>
</evidence>
<dbReference type="GO" id="GO:0005886">
    <property type="term" value="C:plasma membrane"/>
    <property type="evidence" value="ECO:0007669"/>
    <property type="project" value="UniProtKB-SubCell"/>
</dbReference>
<organism evidence="9 10">
    <name type="scientific">Alkalispirochaeta americana</name>
    <dbReference type="NCBI Taxonomy" id="159291"/>
    <lineage>
        <taxon>Bacteria</taxon>
        <taxon>Pseudomonadati</taxon>
        <taxon>Spirochaetota</taxon>
        <taxon>Spirochaetia</taxon>
        <taxon>Spirochaetales</taxon>
        <taxon>Spirochaetaceae</taxon>
        <taxon>Alkalispirochaeta</taxon>
    </lineage>
</organism>
<keyword evidence="6 7" id="KW-0472">Membrane</keyword>
<dbReference type="PANTHER" id="PTHR33362:SF3">
    <property type="entry name" value="SIALIC ACID TRAP TRANSPORTER PERMEASE PROTEIN SIAT"/>
    <property type="match status" value="1"/>
</dbReference>
<feature type="transmembrane region" description="Helical" evidence="7">
    <location>
        <begin position="271"/>
        <end position="293"/>
    </location>
</feature>
<evidence type="ECO:0000259" key="8">
    <source>
        <dbReference type="Pfam" id="PF06808"/>
    </source>
</evidence>
<dbReference type="EMBL" id="FTMS01000018">
    <property type="protein sequence ID" value="SIQ91388.1"/>
    <property type="molecule type" value="Genomic_DNA"/>
</dbReference>
<reference evidence="9 10" key="1">
    <citation type="submission" date="2017-01" db="EMBL/GenBank/DDBJ databases">
        <authorList>
            <person name="Mah S.A."/>
            <person name="Swanson W.J."/>
            <person name="Moy G.W."/>
            <person name="Vacquier V.D."/>
        </authorList>
    </citation>
    <scope>NUCLEOTIDE SEQUENCE [LARGE SCALE GENOMIC DNA]</scope>
    <source>
        <strain evidence="9 10">ASpG1</strain>
    </source>
</reference>
<gene>
    <name evidence="9" type="ORF">SAMN05920897_11812</name>
</gene>
<dbReference type="OrthoDB" id="370245at2"/>
<protein>
    <submittedName>
        <fullName evidence="9">TRAP transporter, DctM subunit</fullName>
    </submittedName>
</protein>
<proteinExistence type="predicted"/>
<evidence type="ECO:0000256" key="5">
    <source>
        <dbReference type="ARBA" id="ARBA00022989"/>
    </source>
</evidence>
<dbReference type="PIRSF" id="PIRSF006066">
    <property type="entry name" value="HI0050"/>
    <property type="match status" value="1"/>
</dbReference>
<dbReference type="PANTHER" id="PTHR33362">
    <property type="entry name" value="SIALIC ACID TRAP TRANSPORTER PERMEASE PROTEIN SIAT-RELATED"/>
    <property type="match status" value="1"/>
</dbReference>
<dbReference type="AlphaFoldDB" id="A0A1N6WMY0"/>
<evidence type="ECO:0000256" key="6">
    <source>
        <dbReference type="ARBA" id="ARBA00023136"/>
    </source>
</evidence>
<feature type="transmembrane region" description="Helical" evidence="7">
    <location>
        <begin position="313"/>
        <end position="343"/>
    </location>
</feature>
<dbReference type="Proteomes" id="UP000186400">
    <property type="component" value="Unassembled WGS sequence"/>
</dbReference>
<evidence type="ECO:0000256" key="2">
    <source>
        <dbReference type="ARBA" id="ARBA00022475"/>
    </source>
</evidence>
<feature type="transmembrane region" description="Helical" evidence="7">
    <location>
        <begin position="399"/>
        <end position="424"/>
    </location>
</feature>
<feature type="domain" description="TRAP C4-dicarboxylate transport system permease DctM subunit" evidence="8">
    <location>
        <begin position="6"/>
        <end position="416"/>
    </location>
</feature>
<dbReference type="InterPro" id="IPR004681">
    <property type="entry name" value="TRAP_DctM"/>
</dbReference>
<keyword evidence="2" id="KW-1003">Cell membrane</keyword>
<feature type="transmembrane region" description="Helical" evidence="7">
    <location>
        <begin position="170"/>
        <end position="193"/>
    </location>
</feature>
<comment type="subcellular location">
    <subcellularLocation>
        <location evidence="1">Cell inner membrane</location>
        <topology evidence="1">Multi-pass membrane protein</topology>
    </subcellularLocation>
</comment>
<feature type="transmembrane region" description="Helical" evidence="7">
    <location>
        <begin position="54"/>
        <end position="74"/>
    </location>
</feature>
<evidence type="ECO:0000256" key="7">
    <source>
        <dbReference type="SAM" id="Phobius"/>
    </source>
</evidence>
<feature type="transmembrane region" description="Helical" evidence="7">
    <location>
        <begin position="355"/>
        <end position="379"/>
    </location>
</feature>
<evidence type="ECO:0000313" key="9">
    <source>
        <dbReference type="EMBL" id="SIQ91388.1"/>
    </source>
</evidence>
<dbReference type="RefSeq" id="WP_076489675.1">
    <property type="nucleotide sequence ID" value="NZ_FTMS01000018.1"/>
</dbReference>
<dbReference type="GO" id="GO:0022857">
    <property type="term" value="F:transmembrane transporter activity"/>
    <property type="evidence" value="ECO:0007669"/>
    <property type="project" value="TreeGrafter"/>
</dbReference>
<dbReference type="InterPro" id="IPR010656">
    <property type="entry name" value="DctM"/>
</dbReference>
<keyword evidence="10" id="KW-1185">Reference proteome</keyword>
<name>A0A1N6WMY0_9SPIO</name>
<keyword evidence="5 7" id="KW-1133">Transmembrane helix</keyword>